<gene>
    <name evidence="2" type="ORF">K8V56_17100</name>
</gene>
<proteinExistence type="predicted"/>
<protein>
    <submittedName>
        <fullName evidence="2">DinB family protein</fullName>
    </submittedName>
</protein>
<dbReference type="EMBL" id="DYWT01000261">
    <property type="protein sequence ID" value="HJF33482.1"/>
    <property type="molecule type" value="Genomic_DNA"/>
</dbReference>
<feature type="domain" description="DinB-like" evidence="1">
    <location>
        <begin position="10"/>
        <end position="155"/>
    </location>
</feature>
<reference evidence="2" key="2">
    <citation type="submission" date="2021-09" db="EMBL/GenBank/DDBJ databases">
        <authorList>
            <person name="Gilroy R."/>
        </authorList>
    </citation>
    <scope>NUCLEOTIDE SEQUENCE</scope>
    <source>
        <strain evidence="2">CHK171-7178</strain>
    </source>
</reference>
<comment type="caution">
    <text evidence="2">The sequence shown here is derived from an EMBL/GenBank/DDBJ whole genome shotgun (WGS) entry which is preliminary data.</text>
</comment>
<dbReference type="Proteomes" id="UP000698173">
    <property type="component" value="Unassembled WGS sequence"/>
</dbReference>
<dbReference type="SUPFAM" id="SSF109854">
    <property type="entry name" value="DinB/YfiT-like putative metalloenzymes"/>
    <property type="match status" value="1"/>
</dbReference>
<evidence type="ECO:0000313" key="3">
    <source>
        <dbReference type="Proteomes" id="UP000698173"/>
    </source>
</evidence>
<dbReference type="Pfam" id="PF12867">
    <property type="entry name" value="DinB_2"/>
    <property type="match status" value="1"/>
</dbReference>
<organism evidence="2 3">
    <name type="scientific">Sporosarcina psychrophila</name>
    <name type="common">Bacillus psychrophilus</name>
    <dbReference type="NCBI Taxonomy" id="1476"/>
    <lineage>
        <taxon>Bacteria</taxon>
        <taxon>Bacillati</taxon>
        <taxon>Bacillota</taxon>
        <taxon>Bacilli</taxon>
        <taxon>Bacillales</taxon>
        <taxon>Caryophanaceae</taxon>
        <taxon>Sporosarcina</taxon>
    </lineage>
</organism>
<dbReference type="Gene3D" id="1.20.120.450">
    <property type="entry name" value="dinb family like domain"/>
    <property type="match status" value="1"/>
</dbReference>
<name>A0A921G2V1_SPOPS</name>
<dbReference type="InterPro" id="IPR024775">
    <property type="entry name" value="DinB-like"/>
</dbReference>
<sequence>MILGKNMVIRKELFQTIEGLTDDQFNKKPSNGGWSPKQIFEHLVRMETVIATNIAEELKNPDSPKSMNKPIVLSTNRLVKVEAPVYTAPTEEYKSKLEMKKELYDSRLFLLDVYELSTKDVLREKSFKHPIFGQVPLIQWFPFVGLHEKRHLKQLKKTIEMDE</sequence>
<dbReference type="InterPro" id="IPR034660">
    <property type="entry name" value="DinB/YfiT-like"/>
</dbReference>
<evidence type="ECO:0000259" key="1">
    <source>
        <dbReference type="Pfam" id="PF12867"/>
    </source>
</evidence>
<evidence type="ECO:0000313" key="2">
    <source>
        <dbReference type="EMBL" id="HJF33482.1"/>
    </source>
</evidence>
<accession>A0A921G2V1</accession>
<dbReference type="AlphaFoldDB" id="A0A921G2V1"/>
<reference evidence="2" key="1">
    <citation type="journal article" date="2021" name="PeerJ">
        <title>Extensive microbial diversity within the chicken gut microbiome revealed by metagenomics and culture.</title>
        <authorList>
            <person name="Gilroy R."/>
            <person name="Ravi A."/>
            <person name="Getino M."/>
            <person name="Pursley I."/>
            <person name="Horton D.L."/>
            <person name="Alikhan N.F."/>
            <person name="Baker D."/>
            <person name="Gharbi K."/>
            <person name="Hall N."/>
            <person name="Watson M."/>
            <person name="Adriaenssens E.M."/>
            <person name="Foster-Nyarko E."/>
            <person name="Jarju S."/>
            <person name="Secka A."/>
            <person name="Antonio M."/>
            <person name="Oren A."/>
            <person name="Chaudhuri R.R."/>
            <person name="La Ragione R."/>
            <person name="Hildebrand F."/>
            <person name="Pallen M.J."/>
        </authorList>
    </citation>
    <scope>NUCLEOTIDE SEQUENCE</scope>
    <source>
        <strain evidence="2">CHK171-7178</strain>
    </source>
</reference>